<dbReference type="PRINTS" id="PR00131">
    <property type="entry name" value="GLHYDRLASE1"/>
</dbReference>
<gene>
    <name evidence="9" type="ORF">J5N97_024469</name>
</gene>
<keyword evidence="3 6" id="KW-0378">Hydrolase</keyword>
<dbReference type="OrthoDB" id="65569at2759"/>
<evidence type="ECO:0000256" key="1">
    <source>
        <dbReference type="ARBA" id="ARBA00010838"/>
    </source>
</evidence>
<dbReference type="InterPro" id="IPR017853">
    <property type="entry name" value="GH"/>
</dbReference>
<proteinExistence type="inferred from homology"/>
<keyword evidence="6" id="KW-0326">Glycosidase</keyword>
<dbReference type="PROSITE" id="PS00572">
    <property type="entry name" value="GLYCOSYL_HYDROL_F1_1"/>
    <property type="match status" value="1"/>
</dbReference>
<evidence type="ECO:0000256" key="6">
    <source>
        <dbReference type="RuleBase" id="RU004468"/>
    </source>
</evidence>
<evidence type="ECO:0000256" key="5">
    <source>
        <dbReference type="RuleBase" id="RU003690"/>
    </source>
</evidence>
<evidence type="ECO:0000256" key="4">
    <source>
        <dbReference type="PROSITE-ProRule" id="PRU10055"/>
    </source>
</evidence>
<accession>A0A9D5C6H5</accession>
<evidence type="ECO:0000256" key="2">
    <source>
        <dbReference type="ARBA" id="ARBA00022729"/>
    </source>
</evidence>
<sequence>MENEAMARAAALAPLLALFLHIIISAGASIDRSQFPESFLFGASTSSYQVEGASSEDNKGASNWDVFTQLPGEIKDGSNGDVADDHYHLYEEDVVLIHSLGVDSYRFSISWSRILPRGRFGKINEVGIAFYNKLINLLLSKGIQPFVTLSHYDLPQELEDRYGAWLNSEIQQDFGYYAEVCFREFGDRVKHWVTLNEPNLWSKFGYMLGTYPPGRCSQPHGNCDSGDSTIEPYIAAHNMILSHATALSIYKKNYQVEQGGVIGIVLYTKWYEPFRNITADHLAAQRALTFGLAWFLDPIILGDYPPDMRRFFSTRLPTFTDQEKIMLQNKVDFIGINHYTTVYAQDCNFSCETTTSDGNAMVITSVERNGQLIGAPTPMPYFYVVPRGLEKIVMYIKGRYNNIPMYITENGFAQNTTILPQDFLNDTDRIEFLQSYLTSLSEAMRQGADVRGYFVWSLMDNFEWSFGYTMRFGRTKVQAIQPAGPGSSRTYTSLALQTISKQFRCLRNTIAGQIRGVSKNLGEEECLVGSKAEGNPRLQFVDYQLRQQRALQQLGMMQHNAWKPQCGLPEHSVSVLRAWLFEHFLHS</sequence>
<dbReference type="PANTHER" id="PTHR10353">
    <property type="entry name" value="GLYCOSYL HYDROLASE"/>
    <property type="match status" value="1"/>
</dbReference>
<feature type="active site" description="Nucleophile" evidence="4">
    <location>
        <position position="409"/>
    </location>
</feature>
<organism evidence="9 10">
    <name type="scientific">Dioscorea zingiberensis</name>
    <dbReference type="NCBI Taxonomy" id="325984"/>
    <lineage>
        <taxon>Eukaryota</taxon>
        <taxon>Viridiplantae</taxon>
        <taxon>Streptophyta</taxon>
        <taxon>Embryophyta</taxon>
        <taxon>Tracheophyta</taxon>
        <taxon>Spermatophyta</taxon>
        <taxon>Magnoliopsida</taxon>
        <taxon>Liliopsida</taxon>
        <taxon>Dioscoreales</taxon>
        <taxon>Dioscoreaceae</taxon>
        <taxon>Dioscorea</taxon>
    </lineage>
</organism>
<dbReference type="EMBL" id="JAGGNH010000007">
    <property type="protein sequence ID" value="KAJ0967552.1"/>
    <property type="molecule type" value="Genomic_DNA"/>
</dbReference>
<comment type="caution">
    <text evidence="9">The sequence shown here is derived from an EMBL/GenBank/DDBJ whole genome shotgun (WGS) entry which is preliminary data.</text>
</comment>
<dbReference type="Gene3D" id="3.20.20.80">
    <property type="entry name" value="Glycosidases"/>
    <property type="match status" value="1"/>
</dbReference>
<dbReference type="InterPro" id="IPR018120">
    <property type="entry name" value="Glyco_hydro_1_AS"/>
</dbReference>
<protein>
    <recommendedName>
        <fullName evidence="8">POX domain-containing protein</fullName>
    </recommendedName>
</protein>
<evidence type="ECO:0000259" key="8">
    <source>
        <dbReference type="Pfam" id="PF07526"/>
    </source>
</evidence>
<feature type="signal peptide" evidence="7">
    <location>
        <begin position="1"/>
        <end position="28"/>
    </location>
</feature>
<feature type="domain" description="POX" evidence="8">
    <location>
        <begin position="483"/>
        <end position="511"/>
    </location>
</feature>
<reference evidence="9" key="2">
    <citation type="journal article" date="2022" name="Hortic Res">
        <title>The genome of Dioscorea zingiberensis sheds light on the biosynthesis, origin and evolution of the medicinally important diosgenin saponins.</title>
        <authorList>
            <person name="Li Y."/>
            <person name="Tan C."/>
            <person name="Li Z."/>
            <person name="Guo J."/>
            <person name="Li S."/>
            <person name="Chen X."/>
            <person name="Wang C."/>
            <person name="Dai X."/>
            <person name="Yang H."/>
            <person name="Song W."/>
            <person name="Hou L."/>
            <person name="Xu J."/>
            <person name="Tong Z."/>
            <person name="Xu A."/>
            <person name="Yuan X."/>
            <person name="Wang W."/>
            <person name="Yang Q."/>
            <person name="Chen L."/>
            <person name="Sun Z."/>
            <person name="Wang K."/>
            <person name="Pan B."/>
            <person name="Chen J."/>
            <person name="Bao Y."/>
            <person name="Liu F."/>
            <person name="Qi X."/>
            <person name="Gang D.R."/>
            <person name="Wen J."/>
            <person name="Li J."/>
        </authorList>
    </citation>
    <scope>NUCLEOTIDE SEQUENCE</scope>
    <source>
        <strain evidence="9">Dzin_1.0</strain>
    </source>
</reference>
<dbReference type="PROSITE" id="PS00653">
    <property type="entry name" value="GLYCOSYL_HYDROL_F1_2"/>
    <property type="match status" value="1"/>
</dbReference>
<dbReference type="Proteomes" id="UP001085076">
    <property type="component" value="Miscellaneous, Linkage group lg07"/>
</dbReference>
<feature type="chain" id="PRO_5038387488" description="POX domain-containing protein" evidence="7">
    <location>
        <begin position="29"/>
        <end position="587"/>
    </location>
</feature>
<dbReference type="InterPro" id="IPR001360">
    <property type="entry name" value="Glyco_hydro_1"/>
</dbReference>
<name>A0A9D5C6H5_9LILI</name>
<comment type="similarity">
    <text evidence="1 5">Belongs to the glycosyl hydrolase 1 family.</text>
</comment>
<dbReference type="GO" id="GO:0033907">
    <property type="term" value="F:beta-D-fucosidase activity"/>
    <property type="evidence" value="ECO:0007669"/>
    <property type="project" value="UniProtKB-ARBA"/>
</dbReference>
<dbReference type="InterPro" id="IPR033132">
    <property type="entry name" value="GH_1_N_CS"/>
</dbReference>
<dbReference type="GO" id="GO:0004565">
    <property type="term" value="F:beta-galactosidase activity"/>
    <property type="evidence" value="ECO:0007669"/>
    <property type="project" value="UniProtKB-ARBA"/>
</dbReference>
<evidence type="ECO:0000313" key="9">
    <source>
        <dbReference type="EMBL" id="KAJ0967552.1"/>
    </source>
</evidence>
<keyword evidence="10" id="KW-1185">Reference proteome</keyword>
<dbReference type="GO" id="GO:0005975">
    <property type="term" value="P:carbohydrate metabolic process"/>
    <property type="evidence" value="ECO:0007669"/>
    <property type="project" value="InterPro"/>
</dbReference>
<evidence type="ECO:0000313" key="10">
    <source>
        <dbReference type="Proteomes" id="UP001085076"/>
    </source>
</evidence>
<keyword evidence="2 7" id="KW-0732">Signal</keyword>
<dbReference type="Pfam" id="PF00232">
    <property type="entry name" value="Glyco_hydro_1"/>
    <property type="match status" value="1"/>
</dbReference>
<evidence type="ECO:0000256" key="7">
    <source>
        <dbReference type="SAM" id="SignalP"/>
    </source>
</evidence>
<dbReference type="Pfam" id="PF07526">
    <property type="entry name" value="POX"/>
    <property type="match status" value="1"/>
</dbReference>
<reference evidence="9" key="1">
    <citation type="submission" date="2021-03" db="EMBL/GenBank/DDBJ databases">
        <authorList>
            <person name="Li Z."/>
            <person name="Yang C."/>
        </authorList>
    </citation>
    <scope>NUCLEOTIDE SEQUENCE</scope>
    <source>
        <strain evidence="9">Dzin_1.0</strain>
        <tissue evidence="9">Leaf</tissue>
    </source>
</reference>
<dbReference type="PANTHER" id="PTHR10353:SF236">
    <property type="entry name" value="BETA-GLUCOSIDASE 18"/>
    <property type="match status" value="1"/>
</dbReference>
<dbReference type="SUPFAM" id="SSF51445">
    <property type="entry name" value="(Trans)glycosidases"/>
    <property type="match status" value="1"/>
</dbReference>
<dbReference type="InterPro" id="IPR006563">
    <property type="entry name" value="POX_dom"/>
</dbReference>
<dbReference type="AlphaFoldDB" id="A0A9D5C6H5"/>
<evidence type="ECO:0000256" key="3">
    <source>
        <dbReference type="ARBA" id="ARBA00022801"/>
    </source>
</evidence>
<dbReference type="FunFam" id="3.20.20.80:FF:000020">
    <property type="entry name" value="Beta-glucosidase 12"/>
    <property type="match status" value="1"/>
</dbReference>
<dbReference type="GO" id="GO:0008422">
    <property type="term" value="F:beta-glucosidase activity"/>
    <property type="evidence" value="ECO:0007669"/>
    <property type="project" value="TreeGrafter"/>
</dbReference>